<dbReference type="EMBL" id="ACKY01000134">
    <property type="protein sequence ID" value="EEV87345.1"/>
    <property type="molecule type" value="Genomic_DNA"/>
</dbReference>
<dbReference type="Proteomes" id="UP000004870">
    <property type="component" value="Unassembled WGS sequence"/>
</dbReference>
<dbReference type="RefSeq" id="WP_004143334.1">
    <property type="nucleotide sequence ID" value="NZ_GG694030.1"/>
</dbReference>
<accession>C8NDG2</accession>
<dbReference type="Pfam" id="PF18624">
    <property type="entry name" value="CdiI_4"/>
    <property type="match status" value="1"/>
</dbReference>
<dbReference type="HOGENOM" id="CLU_146549_1_0_6"/>
<organism evidence="2 3">
    <name type="scientific">Cardiobacterium hominis (strain ATCC 15826 / DSM 8339 / NCTC 10426 / 6573)</name>
    <dbReference type="NCBI Taxonomy" id="638300"/>
    <lineage>
        <taxon>Bacteria</taxon>
        <taxon>Pseudomonadati</taxon>
        <taxon>Pseudomonadota</taxon>
        <taxon>Gammaproteobacteria</taxon>
        <taxon>Cardiobacteriales</taxon>
        <taxon>Cardiobacteriaceae</taxon>
        <taxon>Cardiobacterium</taxon>
    </lineage>
</organism>
<proteinExistence type="predicted"/>
<reference evidence="2 3" key="1">
    <citation type="submission" date="2009-08" db="EMBL/GenBank/DDBJ databases">
        <authorList>
            <person name="Qin X."/>
            <person name="Bachman B."/>
            <person name="Battles P."/>
            <person name="Bell A."/>
            <person name="Bess C."/>
            <person name="Bickham C."/>
            <person name="Chaboub L."/>
            <person name="Chen D."/>
            <person name="Coyle M."/>
            <person name="Deiros D.R."/>
            <person name="Dinh H."/>
            <person name="Forbes L."/>
            <person name="Fowler G."/>
            <person name="Francisco L."/>
            <person name="Fu Q."/>
            <person name="Gubbala S."/>
            <person name="Hale W."/>
            <person name="Han Y."/>
            <person name="Hemphill L."/>
            <person name="Highlander S.K."/>
            <person name="Hirani K."/>
            <person name="Hogues M."/>
            <person name="Jackson L."/>
            <person name="Jakkamsetti A."/>
            <person name="Javaid M."/>
            <person name="Jiang H."/>
            <person name="Korchina V."/>
            <person name="Kovar C."/>
            <person name="Lara F."/>
            <person name="Lee S."/>
            <person name="Mata R."/>
            <person name="Mathew T."/>
            <person name="Moen C."/>
            <person name="Morales K."/>
            <person name="Munidasa M."/>
            <person name="Nazareth L."/>
            <person name="Ngo R."/>
            <person name="Nguyen L."/>
            <person name="Okwuonu G."/>
            <person name="Ongeri F."/>
            <person name="Patil S."/>
            <person name="Petrosino J."/>
            <person name="Pham C."/>
            <person name="Pham P."/>
            <person name="Pu L.-L."/>
            <person name="Puazo M."/>
            <person name="Raj R."/>
            <person name="Reid J."/>
            <person name="Rouhana J."/>
            <person name="Saada N."/>
            <person name="Shang Y."/>
            <person name="Simmons D."/>
            <person name="Thornton R."/>
            <person name="Warren J."/>
            <person name="Weissenberger G."/>
            <person name="Zhang J."/>
            <person name="Zhang L."/>
            <person name="Zhou C."/>
            <person name="Zhu D."/>
            <person name="Muzny D."/>
            <person name="Worley K."/>
            <person name="Gibbs R."/>
        </authorList>
    </citation>
    <scope>NUCLEOTIDE SEQUENCE [LARGE SCALE GENOMIC DNA]</scope>
    <source>
        <strain evidence="3">ATCC 15826 / DSM 8339 / NCTC 10426 / 6573</strain>
    </source>
</reference>
<evidence type="ECO:0000259" key="1">
    <source>
        <dbReference type="Pfam" id="PF18624"/>
    </source>
</evidence>
<dbReference type="CDD" id="cd20688">
    <property type="entry name" value="CdiI_Ecoli_Nm-like"/>
    <property type="match status" value="1"/>
</dbReference>
<feature type="domain" description="CDI immunity protein" evidence="1">
    <location>
        <begin position="38"/>
        <end position="137"/>
    </location>
</feature>
<dbReference type="AlphaFoldDB" id="C8NDG2"/>
<dbReference type="OrthoDB" id="6659460at2"/>
<evidence type="ECO:0000313" key="2">
    <source>
        <dbReference type="EMBL" id="EEV87345.1"/>
    </source>
</evidence>
<sequence>MYIQNKIPVYISKKLEPINGTQFMSYFYNTKDILNSNPESTIKRCFNILYHDGLFLKAVYSNLVEYDGCGEEGCYWYYPDMNSPYPEDRFDGVYFAVGFNDPSSTVYVSEQVCFEYAKHACERFMEIHPELEYRKFLTDIINNWKPLNG</sequence>
<name>C8NDG2_CARH6</name>
<gene>
    <name evidence="2" type="ORF">HMPREF0198_2540</name>
</gene>
<dbReference type="NCBIfam" id="NF033826">
    <property type="entry name" value="immun_CdiI"/>
    <property type="match status" value="1"/>
</dbReference>
<comment type="caution">
    <text evidence="2">The sequence shown here is derived from an EMBL/GenBank/DDBJ whole genome shotgun (WGS) entry which is preliminary data.</text>
</comment>
<evidence type="ECO:0000313" key="3">
    <source>
        <dbReference type="Proteomes" id="UP000004870"/>
    </source>
</evidence>
<keyword evidence="3" id="KW-1185">Reference proteome</keyword>
<dbReference type="InterPro" id="IPR041256">
    <property type="entry name" value="CdiI_4"/>
</dbReference>
<protein>
    <recommendedName>
        <fullName evidence="1">CDI immunity protein domain-containing protein</fullName>
    </recommendedName>
</protein>
<dbReference type="GeneID" id="84788389"/>